<dbReference type="PROSITE" id="PS50076">
    <property type="entry name" value="DNAJ_2"/>
    <property type="match status" value="1"/>
</dbReference>
<dbReference type="SUPFAM" id="SSF46565">
    <property type="entry name" value="Chaperone J-domain"/>
    <property type="match status" value="1"/>
</dbReference>
<name>A0A2W4WL84_9CYAN</name>
<dbReference type="Proteomes" id="UP000249081">
    <property type="component" value="Unassembled WGS sequence"/>
</dbReference>
<organism evidence="2 3">
    <name type="scientific">Shackletoniella antarctica</name>
    <dbReference type="NCBI Taxonomy" id="268115"/>
    <lineage>
        <taxon>Bacteria</taxon>
        <taxon>Bacillati</taxon>
        <taxon>Cyanobacteriota</taxon>
        <taxon>Cyanophyceae</taxon>
        <taxon>Oculatellales</taxon>
        <taxon>Oculatellaceae</taxon>
        <taxon>Shackletoniella</taxon>
    </lineage>
</organism>
<dbReference type="InterPro" id="IPR001623">
    <property type="entry name" value="DnaJ_domain"/>
</dbReference>
<dbReference type="SMART" id="SM00271">
    <property type="entry name" value="DnaJ"/>
    <property type="match status" value="1"/>
</dbReference>
<dbReference type="PRINTS" id="PR00625">
    <property type="entry name" value="JDOMAIN"/>
</dbReference>
<gene>
    <name evidence="2" type="ORF">DCF17_02040</name>
</gene>
<dbReference type="InterPro" id="IPR050817">
    <property type="entry name" value="DjlA_DnaK_co-chaperone"/>
</dbReference>
<evidence type="ECO:0000259" key="1">
    <source>
        <dbReference type="PROSITE" id="PS50076"/>
    </source>
</evidence>
<reference evidence="3" key="1">
    <citation type="submission" date="2018-04" db="EMBL/GenBank/DDBJ databases">
        <authorList>
            <person name="Cornet L."/>
        </authorList>
    </citation>
    <scope>NUCLEOTIDE SEQUENCE [LARGE SCALE GENOMIC DNA]</scope>
</reference>
<protein>
    <submittedName>
        <fullName evidence="2">J domain-containing protein</fullName>
    </submittedName>
</protein>
<evidence type="ECO:0000313" key="3">
    <source>
        <dbReference type="Proteomes" id="UP000249081"/>
    </source>
</evidence>
<reference evidence="2 3" key="2">
    <citation type="submission" date="2018-06" db="EMBL/GenBank/DDBJ databases">
        <title>Metagenomic assembly of (sub)arctic Cyanobacteria and their associated microbiome from non-axenic cultures.</title>
        <authorList>
            <person name="Baurain D."/>
        </authorList>
    </citation>
    <scope>NUCLEOTIDE SEQUENCE [LARGE SCALE GENOMIC DNA]</scope>
    <source>
        <strain evidence="2">ULC041bin1</strain>
    </source>
</reference>
<feature type="domain" description="J" evidence="1">
    <location>
        <begin position="8"/>
        <end position="69"/>
    </location>
</feature>
<dbReference type="Pfam" id="PF00226">
    <property type="entry name" value="DnaJ"/>
    <property type="match status" value="1"/>
</dbReference>
<dbReference type="EMBL" id="QBMN01000008">
    <property type="protein sequence ID" value="PZO45290.1"/>
    <property type="molecule type" value="Genomic_DNA"/>
</dbReference>
<dbReference type="CDD" id="cd06257">
    <property type="entry name" value="DnaJ"/>
    <property type="match status" value="1"/>
</dbReference>
<dbReference type="AlphaFoldDB" id="A0A2W4WL84"/>
<dbReference type="InterPro" id="IPR036869">
    <property type="entry name" value="J_dom_sf"/>
</dbReference>
<evidence type="ECO:0000313" key="2">
    <source>
        <dbReference type="EMBL" id="PZO45290.1"/>
    </source>
</evidence>
<sequence length="180" mass="20762">MNNLDLHKHFAVLELKPGASLEQIKASYKELVQIWHPDRFQNNPQLQQRAHLKLQQINNSYDFIRENYDPDDISEDSEIDPSKISDLNELRDALLRCKFCSPVPLLLKIDFKKAGLVSKLRDGHYVYHLSHSLGGQHLYITSFPKSENFESSYNSVVLSYFGAFLGRGEILDIVRQLRGC</sequence>
<proteinExistence type="predicted"/>
<dbReference type="Gene3D" id="1.10.287.110">
    <property type="entry name" value="DnaJ domain"/>
    <property type="match status" value="1"/>
</dbReference>
<dbReference type="PANTHER" id="PTHR24074">
    <property type="entry name" value="CO-CHAPERONE PROTEIN DJLA"/>
    <property type="match status" value="1"/>
</dbReference>
<accession>A0A2W4WL84</accession>
<comment type="caution">
    <text evidence="2">The sequence shown here is derived from an EMBL/GenBank/DDBJ whole genome shotgun (WGS) entry which is preliminary data.</text>
</comment>